<protein>
    <submittedName>
        <fullName evidence="1">Uncharacterized protein</fullName>
    </submittedName>
</protein>
<evidence type="ECO:0000313" key="2">
    <source>
        <dbReference type="Proteomes" id="UP000308600"/>
    </source>
</evidence>
<keyword evidence="2" id="KW-1185">Reference proteome</keyword>
<evidence type="ECO:0000313" key="1">
    <source>
        <dbReference type="EMBL" id="TFK70227.1"/>
    </source>
</evidence>
<sequence>MSESTSTLSEYLQSQDDLLQEASLALPHSFSECTYDLGPLRQAVYLCLTCSSSRGICSACSIACHTNHEQLELFPKRNFRCDCPTTSIEHSCTLHPKKEVENTTNQYGQNFKGVFCRCSQPYHAEKERETMIQCLSCEDWFHESCCNLRKRPPLRGETPEAEKTVREQETSDGDDAESDISSSSLPPALVSSLDYEAFVCGSCVTKIPILRKSAGCHGFIIVYRESLDEEWIRLGDSANGPVDVENLEEQPMTGSKRRLSTPPEGEPNGKRPRPSSPIASANCLAPPPNPVAQTILSNTEDPNATTSLGTGDLFLTEGFRERWCHCNECSAILSAHPYLLKEEDTYEPPEDPDSALSFEELGLRALSRIPRDRAIDGIHAFNQMRDRLVNYLRPFAQQGKTVNESDVTEFFDSLQEKTSKGS</sequence>
<name>A0ACD3AXY5_9AGAR</name>
<proteinExistence type="predicted"/>
<organism evidence="1 2">
    <name type="scientific">Pluteus cervinus</name>
    <dbReference type="NCBI Taxonomy" id="181527"/>
    <lineage>
        <taxon>Eukaryota</taxon>
        <taxon>Fungi</taxon>
        <taxon>Dikarya</taxon>
        <taxon>Basidiomycota</taxon>
        <taxon>Agaricomycotina</taxon>
        <taxon>Agaricomycetes</taxon>
        <taxon>Agaricomycetidae</taxon>
        <taxon>Agaricales</taxon>
        <taxon>Pluteineae</taxon>
        <taxon>Pluteaceae</taxon>
        <taxon>Pluteus</taxon>
    </lineage>
</organism>
<gene>
    <name evidence="1" type="ORF">BDN72DRAFT_819113</name>
</gene>
<reference evidence="1 2" key="1">
    <citation type="journal article" date="2019" name="Nat. Ecol. Evol.">
        <title>Megaphylogeny resolves global patterns of mushroom evolution.</title>
        <authorList>
            <person name="Varga T."/>
            <person name="Krizsan K."/>
            <person name="Foldi C."/>
            <person name="Dima B."/>
            <person name="Sanchez-Garcia M."/>
            <person name="Sanchez-Ramirez S."/>
            <person name="Szollosi G.J."/>
            <person name="Szarkandi J.G."/>
            <person name="Papp V."/>
            <person name="Albert L."/>
            <person name="Andreopoulos W."/>
            <person name="Angelini C."/>
            <person name="Antonin V."/>
            <person name="Barry K.W."/>
            <person name="Bougher N.L."/>
            <person name="Buchanan P."/>
            <person name="Buyck B."/>
            <person name="Bense V."/>
            <person name="Catcheside P."/>
            <person name="Chovatia M."/>
            <person name="Cooper J."/>
            <person name="Damon W."/>
            <person name="Desjardin D."/>
            <person name="Finy P."/>
            <person name="Geml J."/>
            <person name="Haridas S."/>
            <person name="Hughes K."/>
            <person name="Justo A."/>
            <person name="Karasinski D."/>
            <person name="Kautmanova I."/>
            <person name="Kiss B."/>
            <person name="Kocsube S."/>
            <person name="Kotiranta H."/>
            <person name="LaButti K.M."/>
            <person name="Lechner B.E."/>
            <person name="Liimatainen K."/>
            <person name="Lipzen A."/>
            <person name="Lukacs Z."/>
            <person name="Mihaltcheva S."/>
            <person name="Morgado L.N."/>
            <person name="Niskanen T."/>
            <person name="Noordeloos M.E."/>
            <person name="Ohm R.A."/>
            <person name="Ortiz-Santana B."/>
            <person name="Ovrebo C."/>
            <person name="Racz N."/>
            <person name="Riley R."/>
            <person name="Savchenko A."/>
            <person name="Shiryaev A."/>
            <person name="Soop K."/>
            <person name="Spirin V."/>
            <person name="Szebenyi C."/>
            <person name="Tomsovsky M."/>
            <person name="Tulloss R.E."/>
            <person name="Uehling J."/>
            <person name="Grigoriev I.V."/>
            <person name="Vagvolgyi C."/>
            <person name="Papp T."/>
            <person name="Martin F.M."/>
            <person name="Miettinen O."/>
            <person name="Hibbett D.S."/>
            <person name="Nagy L.G."/>
        </authorList>
    </citation>
    <scope>NUCLEOTIDE SEQUENCE [LARGE SCALE GENOMIC DNA]</scope>
    <source>
        <strain evidence="1 2">NL-1719</strain>
    </source>
</reference>
<accession>A0ACD3AXY5</accession>
<dbReference type="Proteomes" id="UP000308600">
    <property type="component" value="Unassembled WGS sequence"/>
</dbReference>
<dbReference type="EMBL" id="ML208316">
    <property type="protein sequence ID" value="TFK70227.1"/>
    <property type="molecule type" value="Genomic_DNA"/>
</dbReference>